<evidence type="ECO:0000256" key="1">
    <source>
        <dbReference type="SAM" id="MobiDB-lite"/>
    </source>
</evidence>
<reference evidence="3" key="2">
    <citation type="journal article" date="2008" name="Nucleic Acids Res.">
        <title>The rice annotation project database (RAP-DB): 2008 update.</title>
        <authorList>
            <consortium name="The rice annotation project (RAP)"/>
        </authorList>
    </citation>
    <scope>GENOME REANNOTATION</scope>
    <source>
        <strain evidence="3">cv. Nipponbare</strain>
    </source>
</reference>
<reference evidence="3" key="1">
    <citation type="journal article" date="2005" name="Nature">
        <title>The map-based sequence of the rice genome.</title>
        <authorList>
            <consortium name="International rice genome sequencing project (IRGSP)"/>
            <person name="Matsumoto T."/>
            <person name="Wu J."/>
            <person name="Kanamori H."/>
            <person name="Katayose Y."/>
            <person name="Fujisawa M."/>
            <person name="Namiki N."/>
            <person name="Mizuno H."/>
            <person name="Yamamoto K."/>
            <person name="Antonio B.A."/>
            <person name="Baba T."/>
            <person name="Sakata K."/>
            <person name="Nagamura Y."/>
            <person name="Aoki H."/>
            <person name="Arikawa K."/>
            <person name="Arita K."/>
            <person name="Bito T."/>
            <person name="Chiden Y."/>
            <person name="Fujitsuka N."/>
            <person name="Fukunaka R."/>
            <person name="Hamada M."/>
            <person name="Harada C."/>
            <person name="Hayashi A."/>
            <person name="Hijishita S."/>
            <person name="Honda M."/>
            <person name="Hosokawa S."/>
            <person name="Ichikawa Y."/>
            <person name="Idonuma A."/>
            <person name="Iijima M."/>
            <person name="Ikeda M."/>
            <person name="Ikeno M."/>
            <person name="Ito K."/>
            <person name="Ito S."/>
            <person name="Ito T."/>
            <person name="Ito Y."/>
            <person name="Ito Y."/>
            <person name="Iwabuchi A."/>
            <person name="Kamiya K."/>
            <person name="Karasawa W."/>
            <person name="Kurita K."/>
            <person name="Katagiri S."/>
            <person name="Kikuta A."/>
            <person name="Kobayashi H."/>
            <person name="Kobayashi N."/>
            <person name="Machita K."/>
            <person name="Maehara T."/>
            <person name="Masukawa M."/>
            <person name="Mizubayashi T."/>
            <person name="Mukai Y."/>
            <person name="Nagasaki H."/>
            <person name="Nagata Y."/>
            <person name="Naito S."/>
            <person name="Nakashima M."/>
            <person name="Nakama Y."/>
            <person name="Nakamichi Y."/>
            <person name="Nakamura M."/>
            <person name="Meguro A."/>
            <person name="Negishi M."/>
            <person name="Ohta I."/>
            <person name="Ohta T."/>
            <person name="Okamoto M."/>
            <person name="Ono N."/>
            <person name="Saji S."/>
            <person name="Sakaguchi M."/>
            <person name="Sakai K."/>
            <person name="Shibata M."/>
            <person name="Shimokawa T."/>
            <person name="Song J."/>
            <person name="Takazaki Y."/>
            <person name="Terasawa K."/>
            <person name="Tsugane M."/>
            <person name="Tsuji K."/>
            <person name="Ueda S."/>
            <person name="Waki K."/>
            <person name="Yamagata H."/>
            <person name="Yamamoto M."/>
            <person name="Yamamoto S."/>
            <person name="Yamane H."/>
            <person name="Yoshiki S."/>
            <person name="Yoshihara R."/>
            <person name="Yukawa K."/>
            <person name="Zhong H."/>
            <person name="Yano M."/>
            <person name="Yuan Q."/>
            <person name="Ouyang S."/>
            <person name="Liu J."/>
            <person name="Jones K.M."/>
            <person name="Gansberger K."/>
            <person name="Moffat K."/>
            <person name="Hill J."/>
            <person name="Bera J."/>
            <person name="Fadrosh D."/>
            <person name="Jin S."/>
            <person name="Johri S."/>
            <person name="Kim M."/>
            <person name="Overton L."/>
            <person name="Reardon M."/>
            <person name="Tsitrin T."/>
            <person name="Vuong H."/>
            <person name="Weaver B."/>
            <person name="Ciecko A."/>
            <person name="Tallon L."/>
            <person name="Jackson J."/>
            <person name="Pai G."/>
            <person name="Aken S.V."/>
            <person name="Utterback T."/>
            <person name="Reidmuller S."/>
            <person name="Feldblyum T."/>
            <person name="Hsiao J."/>
            <person name="Zismann V."/>
            <person name="Iobst S."/>
            <person name="de Vazeille A.R."/>
            <person name="Buell C.R."/>
            <person name="Ying K."/>
            <person name="Li Y."/>
            <person name="Lu T."/>
            <person name="Huang Y."/>
            <person name="Zhao Q."/>
            <person name="Feng Q."/>
            <person name="Zhang L."/>
            <person name="Zhu J."/>
            <person name="Weng Q."/>
            <person name="Mu J."/>
            <person name="Lu Y."/>
            <person name="Fan D."/>
            <person name="Liu Y."/>
            <person name="Guan J."/>
            <person name="Zhang Y."/>
            <person name="Yu S."/>
            <person name="Liu X."/>
            <person name="Zhang Y."/>
            <person name="Hong G."/>
            <person name="Han B."/>
            <person name="Choisne N."/>
            <person name="Demange N."/>
            <person name="Orjeda G."/>
            <person name="Samain S."/>
            <person name="Cattolico L."/>
            <person name="Pelletier E."/>
            <person name="Couloux A."/>
            <person name="Segurens B."/>
            <person name="Wincker P."/>
            <person name="D'Hont A."/>
            <person name="Scarpelli C."/>
            <person name="Weissenbach J."/>
            <person name="Salanoubat M."/>
            <person name="Quetier F."/>
            <person name="Yu Y."/>
            <person name="Kim H.R."/>
            <person name="Rambo T."/>
            <person name="Currie J."/>
            <person name="Collura K."/>
            <person name="Luo M."/>
            <person name="Yang T."/>
            <person name="Ammiraju J.S.S."/>
            <person name="Engler F."/>
            <person name="Soderlund C."/>
            <person name="Wing R.A."/>
            <person name="Palmer L.E."/>
            <person name="de la Bastide M."/>
            <person name="Spiegel L."/>
            <person name="Nascimento L."/>
            <person name="Zutavern T."/>
            <person name="O'Shaughnessy A."/>
            <person name="Dike S."/>
            <person name="Dedhia N."/>
            <person name="Preston R."/>
            <person name="Balija V."/>
            <person name="McCombie W.R."/>
            <person name="Chow T."/>
            <person name="Chen H."/>
            <person name="Chung M."/>
            <person name="Chen C."/>
            <person name="Shaw J."/>
            <person name="Wu H."/>
            <person name="Hsiao K."/>
            <person name="Chao Y."/>
            <person name="Chu M."/>
            <person name="Cheng C."/>
            <person name="Hour A."/>
            <person name="Lee P."/>
            <person name="Lin S."/>
            <person name="Lin Y."/>
            <person name="Liou J."/>
            <person name="Liu S."/>
            <person name="Hsing Y."/>
            <person name="Raghuvanshi S."/>
            <person name="Mohanty A."/>
            <person name="Bharti A.K."/>
            <person name="Gaur A."/>
            <person name="Gupta V."/>
            <person name="Kumar D."/>
            <person name="Ravi V."/>
            <person name="Vij S."/>
            <person name="Kapur A."/>
            <person name="Khurana P."/>
            <person name="Khurana P."/>
            <person name="Khurana J.P."/>
            <person name="Tyagi A.K."/>
            <person name="Gaikwad K."/>
            <person name="Singh A."/>
            <person name="Dalal V."/>
            <person name="Srivastava S."/>
            <person name="Dixit A."/>
            <person name="Pal A.K."/>
            <person name="Ghazi I.A."/>
            <person name="Yadav M."/>
            <person name="Pandit A."/>
            <person name="Bhargava A."/>
            <person name="Sureshbabu K."/>
            <person name="Batra K."/>
            <person name="Sharma T.R."/>
            <person name="Mohapatra T."/>
            <person name="Singh N.K."/>
            <person name="Messing J."/>
            <person name="Nelson A.B."/>
            <person name="Fuks G."/>
            <person name="Kavchok S."/>
            <person name="Keizer G."/>
            <person name="Linton E."/>
            <person name="Llaca V."/>
            <person name="Song R."/>
            <person name="Tanyolac B."/>
            <person name="Young S."/>
            <person name="Ho-Il K."/>
            <person name="Hahn J.H."/>
            <person name="Sangsakoo G."/>
            <person name="Vanavichit A."/>
            <person name="de Mattos Luiz.A.T."/>
            <person name="Zimmer P.D."/>
            <person name="Malone G."/>
            <person name="Dellagostin O."/>
            <person name="de Oliveira A.C."/>
            <person name="Bevan M."/>
            <person name="Bancroft I."/>
            <person name="Minx P."/>
            <person name="Cordum H."/>
            <person name="Wilson R."/>
            <person name="Cheng Z."/>
            <person name="Jin W."/>
            <person name="Jiang J."/>
            <person name="Leong S.A."/>
            <person name="Iwama H."/>
            <person name="Gojobori T."/>
            <person name="Itoh T."/>
            <person name="Niimura Y."/>
            <person name="Fujii Y."/>
            <person name="Habara T."/>
            <person name="Sakai H."/>
            <person name="Sato Y."/>
            <person name="Wilson G."/>
            <person name="Kumar K."/>
            <person name="McCouch S."/>
            <person name="Juretic N."/>
            <person name="Hoen D."/>
            <person name="Wright S."/>
            <person name="Bruskiewich R."/>
            <person name="Bureau T."/>
            <person name="Miyao A."/>
            <person name="Hirochika H."/>
            <person name="Nishikawa T."/>
            <person name="Kadowaki K."/>
            <person name="Sugiura M."/>
            <person name="Burr B."/>
            <person name="Sasaki T."/>
        </authorList>
    </citation>
    <scope>NUCLEOTIDE SEQUENCE [LARGE SCALE GENOMIC DNA]</scope>
    <source>
        <strain evidence="3">cv. Nipponbare</strain>
    </source>
</reference>
<feature type="compositionally biased region" description="Basic and acidic residues" evidence="1">
    <location>
        <begin position="218"/>
        <end position="235"/>
    </location>
</feature>
<dbReference type="EMBL" id="AP003075">
    <property type="protein sequence ID" value="BAB55696.1"/>
    <property type="molecule type" value="Genomic_DNA"/>
</dbReference>
<feature type="region of interest" description="Disordered" evidence="1">
    <location>
        <begin position="140"/>
        <end position="175"/>
    </location>
</feature>
<name>Q7F513_ORYSJ</name>
<proteinExistence type="predicted"/>
<protein>
    <submittedName>
        <fullName evidence="2">Uncharacterized protein</fullName>
    </submittedName>
</protein>
<sequence length="235" mass="25840">MECASSKYIMKKKNRIEHIDATSSSSSHTSEDYDDKALTGAEPIRRRVVASSSADAAAVGAPARWRRARHRHRPPLGHRTVALLRSGRGRGAALDTSCLLDFPPLASPSAAARCEHPVEAGSTPWPTPNLLRLRRRRRTAMKGSGPPLHASSPAPPHHSQSVDPASANHRHSASDLVSYHHRRISCGHRRRLCPPQCRELESVPPPSPPPEPPPPNVRCKEEDARRRKKTEKGMS</sequence>
<feature type="compositionally biased region" description="Pro residues" evidence="1">
    <location>
        <begin position="203"/>
        <end position="216"/>
    </location>
</feature>
<feature type="region of interest" description="Disordered" evidence="1">
    <location>
        <begin position="17"/>
        <end position="40"/>
    </location>
</feature>
<accession>Q7F513</accession>
<gene>
    <name evidence="2" type="ORF">P0468H06.9</name>
</gene>
<dbReference type="Proteomes" id="UP000000763">
    <property type="component" value="Chromosome 1"/>
</dbReference>
<dbReference type="AlphaFoldDB" id="Q7F513"/>
<evidence type="ECO:0000313" key="3">
    <source>
        <dbReference type="Proteomes" id="UP000000763"/>
    </source>
</evidence>
<organism evidence="2 3">
    <name type="scientific">Oryza sativa subsp. japonica</name>
    <name type="common">Rice</name>
    <dbReference type="NCBI Taxonomy" id="39947"/>
    <lineage>
        <taxon>Eukaryota</taxon>
        <taxon>Viridiplantae</taxon>
        <taxon>Streptophyta</taxon>
        <taxon>Embryophyta</taxon>
        <taxon>Tracheophyta</taxon>
        <taxon>Spermatophyta</taxon>
        <taxon>Magnoliopsida</taxon>
        <taxon>Liliopsida</taxon>
        <taxon>Poales</taxon>
        <taxon>Poaceae</taxon>
        <taxon>BOP clade</taxon>
        <taxon>Oryzoideae</taxon>
        <taxon>Oryzeae</taxon>
        <taxon>Oryzinae</taxon>
        <taxon>Oryza</taxon>
        <taxon>Oryza sativa</taxon>
    </lineage>
</organism>
<feature type="compositionally biased region" description="Low complexity" evidence="1">
    <location>
        <begin position="143"/>
        <end position="161"/>
    </location>
</feature>
<evidence type="ECO:0000313" key="2">
    <source>
        <dbReference type="EMBL" id="BAB55696.1"/>
    </source>
</evidence>
<feature type="region of interest" description="Disordered" evidence="1">
    <location>
        <begin position="197"/>
        <end position="235"/>
    </location>
</feature>